<dbReference type="Gene3D" id="2.30.30.130">
    <property type="entry name" value="Transposase, Mu, C-terminal"/>
    <property type="match status" value="1"/>
</dbReference>
<dbReference type="SUPFAM" id="SSF46689">
    <property type="entry name" value="Homeodomain-like"/>
    <property type="match status" value="1"/>
</dbReference>
<feature type="compositionally biased region" description="Low complexity" evidence="1">
    <location>
        <begin position="464"/>
        <end position="474"/>
    </location>
</feature>
<dbReference type="Proteomes" id="UP001226577">
    <property type="component" value="Unassembled WGS sequence"/>
</dbReference>
<proteinExistence type="predicted"/>
<dbReference type="Pfam" id="PF00665">
    <property type="entry name" value="rve"/>
    <property type="match status" value="1"/>
</dbReference>
<accession>A0ABT9RXR8</accession>
<name>A0ABT9RXR8_9MICC</name>
<feature type="region of interest" description="Disordered" evidence="1">
    <location>
        <begin position="430"/>
        <end position="487"/>
    </location>
</feature>
<dbReference type="InterPro" id="IPR009057">
    <property type="entry name" value="Homeodomain-like_sf"/>
</dbReference>
<dbReference type="SUPFAM" id="SSF50610">
    <property type="entry name" value="mu transposase, C-terminal domain"/>
    <property type="match status" value="1"/>
</dbReference>
<dbReference type="InterPro" id="IPR001584">
    <property type="entry name" value="Integrase_cat-core"/>
</dbReference>
<feature type="domain" description="Integrase catalytic" evidence="2">
    <location>
        <begin position="145"/>
        <end position="335"/>
    </location>
</feature>
<dbReference type="RefSeq" id="WP_306971311.1">
    <property type="nucleotide sequence ID" value="NZ_JAUSRE010000022.1"/>
</dbReference>
<protein>
    <submittedName>
        <fullName evidence="3">Transposase</fullName>
    </submittedName>
</protein>
<evidence type="ECO:0000313" key="3">
    <source>
        <dbReference type="EMBL" id="MDP9890038.1"/>
    </source>
</evidence>
<dbReference type="EMBL" id="JAUSRE010000022">
    <property type="protein sequence ID" value="MDP9890038.1"/>
    <property type="molecule type" value="Genomic_DNA"/>
</dbReference>
<dbReference type="PANTHER" id="PTHR35004:SF6">
    <property type="entry name" value="TRANSPOSASE"/>
    <property type="match status" value="1"/>
</dbReference>
<comment type="caution">
    <text evidence="3">The sequence shown here is derived from an EMBL/GenBank/DDBJ whole genome shotgun (WGS) entry which is preliminary data.</text>
</comment>
<dbReference type="InterPro" id="IPR009004">
    <property type="entry name" value="Transposase_Mu_C"/>
</dbReference>
<dbReference type="InterPro" id="IPR012337">
    <property type="entry name" value="RNaseH-like_sf"/>
</dbReference>
<dbReference type="Gene3D" id="3.30.420.10">
    <property type="entry name" value="Ribonuclease H-like superfamily/Ribonuclease H"/>
    <property type="match status" value="1"/>
</dbReference>
<reference evidence="3 4" key="1">
    <citation type="submission" date="2023-07" db="EMBL/GenBank/DDBJ databases">
        <title>Sorghum-associated microbial communities from plants grown in Nebraska, USA.</title>
        <authorList>
            <person name="Schachtman D."/>
        </authorList>
    </citation>
    <scope>NUCLEOTIDE SEQUENCE [LARGE SCALE GENOMIC DNA]</scope>
    <source>
        <strain evidence="3 4">CC222</strain>
    </source>
</reference>
<dbReference type="InterPro" id="IPR036397">
    <property type="entry name" value="RNaseH_sf"/>
</dbReference>
<dbReference type="PANTHER" id="PTHR35004">
    <property type="entry name" value="TRANSPOSASE RV3428C-RELATED"/>
    <property type="match status" value="1"/>
</dbReference>
<evidence type="ECO:0000313" key="4">
    <source>
        <dbReference type="Proteomes" id="UP001226577"/>
    </source>
</evidence>
<dbReference type="Pfam" id="PF13384">
    <property type="entry name" value="HTH_23"/>
    <property type="match status" value="1"/>
</dbReference>
<sequence length="487" mass="54644">MLRAKFTAEDRAILLRRHLDEGIPLTRLAAESGIPIRTIRNWLSKYRSGGKVTSLERQPRSDRGKRGIPQELMAAVEGLALRRPAPTAAFIHRRITDIASARGIPAPSYSTVRALVAGIDPGLRTLAQKGNTAYRDTFELVYRRNASRPNEQWQADHTLLDIEILDPKGRGARPWLTIMLDDYSRAVAGYTVFLGAPSAEQTALALHQAVRRKENRSWPVMGLPDLLYSDHGADFTSARLDRVCLDTHIQLIHSQIGVPQGRGKIERFYGTVTTELLPHLPGYIPHGTRGRPISPPELTLQQLDTILETFILTEYNQRPHSSTSESPVQRWAASAFIPRMPAHPEDLDLLLLTVATGRKVQRDGIQFASTRYVSPVLAAYVGEQVTVRYDPRDIGEIRVYFNEAFLCRAIAPELAAEAISLEQLRGARTDRRRDLKQQLRDRRSLADALPRDTRYVPPEPNTTPAPSEETPAAEPLRRHGLRVYEAD</sequence>
<keyword evidence="4" id="KW-1185">Reference proteome</keyword>
<organism evidence="3 4">
    <name type="scientific">Pseudarthrobacter enclensis</name>
    <dbReference type="NCBI Taxonomy" id="993070"/>
    <lineage>
        <taxon>Bacteria</taxon>
        <taxon>Bacillati</taxon>
        <taxon>Actinomycetota</taxon>
        <taxon>Actinomycetes</taxon>
        <taxon>Micrococcales</taxon>
        <taxon>Micrococcaceae</taxon>
        <taxon>Pseudarthrobacter</taxon>
    </lineage>
</organism>
<evidence type="ECO:0000256" key="1">
    <source>
        <dbReference type="SAM" id="MobiDB-lite"/>
    </source>
</evidence>
<feature type="compositionally biased region" description="Basic and acidic residues" evidence="1">
    <location>
        <begin position="430"/>
        <end position="454"/>
    </location>
</feature>
<evidence type="ECO:0000259" key="2">
    <source>
        <dbReference type="PROSITE" id="PS50994"/>
    </source>
</evidence>
<dbReference type="InterPro" id="IPR015378">
    <property type="entry name" value="Transposase-like_Mu_C"/>
</dbReference>
<dbReference type="Pfam" id="PF09299">
    <property type="entry name" value="Mu-transpos_C"/>
    <property type="match status" value="1"/>
</dbReference>
<dbReference type="SUPFAM" id="SSF53098">
    <property type="entry name" value="Ribonuclease H-like"/>
    <property type="match status" value="1"/>
</dbReference>
<dbReference type="PROSITE" id="PS50994">
    <property type="entry name" value="INTEGRASE"/>
    <property type="match status" value="1"/>
</dbReference>
<gene>
    <name evidence="3" type="ORF">J2X98_003650</name>
</gene>
<dbReference type="Gene3D" id="1.10.10.60">
    <property type="entry name" value="Homeodomain-like"/>
    <property type="match status" value="1"/>
</dbReference>